<dbReference type="GO" id="GO:0008273">
    <property type="term" value="F:calcium, potassium:sodium antiporter activity"/>
    <property type="evidence" value="ECO:0007669"/>
    <property type="project" value="TreeGrafter"/>
</dbReference>
<dbReference type="Pfam" id="PF01699">
    <property type="entry name" value="Na_Ca_ex"/>
    <property type="match status" value="2"/>
</dbReference>
<feature type="transmembrane region" description="Helical" evidence="22">
    <location>
        <begin position="961"/>
        <end position="980"/>
    </location>
</feature>
<evidence type="ECO:0000256" key="1">
    <source>
        <dbReference type="ARBA" id="ARBA00004141"/>
    </source>
</evidence>
<keyword evidence="16 20" id="KW-0406">Ion transport</keyword>
<feature type="compositionally biased region" description="Polar residues" evidence="21">
    <location>
        <begin position="37"/>
        <end position="51"/>
    </location>
</feature>
<evidence type="ECO:0000313" key="26">
    <source>
        <dbReference type="Proteomes" id="UP000053268"/>
    </source>
</evidence>
<dbReference type="InterPro" id="IPR006619">
    <property type="entry name" value="PGRP_domain_met/bac"/>
</dbReference>
<sequence>MKSEPILSSSNSGIKVEGDIGDVQIIEEVSDDDSEYNKQTTLSTSNASPNSLGLLPSTSPVIGTVSVSNSENVHFGNNTFFNGPVTIIQSKNGVENASYTNTEDKNEDKDECQNKPQSAPTIKKHDILTRQKLIIFVICIIVVGGIVTIVLITMSKNDEQSRGTTSTYFNDAYSAKTVEVLSYDALYPISHIIITSFTFVLLILLYIGKSLTIITDNSDNEKCKSKKSYGALVKTKRTDMCMNCTFRVDPLLIAPDHLRIVSRTDWLAQPVEGPLDKIVQPVPWVIITHTATESCYIQSQCVLAVRLIQSFHIESRKWFDIAYNFLVGGDGSVYFGRGWNYIGSHTKGYNKYSIAIAFIGTFNNDPPPKQQVIESTQGAIWDVPFPAVTICDLNTVSRKAAFAFAHNVDLIYMPTPRRVASCGYETALTVLIRTEIDDYYSTNLATTGTLVFIDNAYNVPDFDSTLRLVNPMTEVLLALSPERTYTTPGLKSFTIEERQCYYNDEVKVGDFEQYSFHNCRAYEYIKIIKSICQCIPYYFPIQNKDVTVRDKILKDFTKCLPECEHFDYPLEVAFGQLAMNLPLNRLPLLHHVNLENRSLLNVFFNDLVSTRYRRDVYLNWQNILDSTSDTVYLPIVNNNGETVYVTEDLMRKLEDELETWHWTPWLRTRTEVAENIVREVECITGDSIDSFPEDAFTDDQLRSGAFLLYVLFGIYAFTLLTIVCNDYFIPCVEFICEDLKIPQNVAAATFMSVATSCPEFFVNVISTFLTESDMGVGTIVGSAIFNALGVAAIGGLAAISPITIDRRPVTRDVIIYMFNVVALVIIVWDGRVEWYEALVLGILYITYFIVMFNSVRIFALYDSIIERKNRNNNQHIVTNDNKSSVEGIDNKGFNNSEVVISNIPEKVAVNEKAEEFEKPPKSVWRYPKENSLMYRIWWVYTWPLKLILAFTIPLPARYRKLYPLSFIMCIVWIGVNSYFVSWSMTVIGHTFFIPDSVMGMTFLAFGGCLPEACSIFIMSRRGEGGMGVSNALGANSLAILFALGVPWLIKTLTLVGQGAESSAVYINSAGIGFIVGSLLVAVTALYITLFIGKFQLRKRIGAVLVVLYAIFITFAILVEMGIIVDKGIEMC</sequence>
<dbReference type="AlphaFoldDB" id="A0A194PTP8"/>
<keyword evidence="8" id="KW-0109">Calcium transport</keyword>
<keyword evidence="17 22" id="KW-0472">Membrane</keyword>
<evidence type="ECO:0000256" key="21">
    <source>
        <dbReference type="SAM" id="MobiDB-lite"/>
    </source>
</evidence>
<feature type="transmembrane region" description="Helical" evidence="22">
    <location>
        <begin position="1000"/>
        <end position="1019"/>
    </location>
</feature>
<dbReference type="NCBIfam" id="TIGR00367">
    <property type="entry name" value="calcium/sodium antiporter"/>
    <property type="match status" value="1"/>
</dbReference>
<keyword evidence="13" id="KW-0630">Potassium</keyword>
<dbReference type="InterPro" id="IPR036505">
    <property type="entry name" value="Amidase/PGRP_sf"/>
</dbReference>
<comment type="similarity">
    <text evidence="3 20">Belongs to the amiloride-sensitive sodium channel (TC 1.A.6) family.</text>
</comment>
<dbReference type="GO" id="GO:0005886">
    <property type="term" value="C:plasma membrane"/>
    <property type="evidence" value="ECO:0007669"/>
    <property type="project" value="TreeGrafter"/>
</dbReference>
<comment type="subcellular location">
    <subcellularLocation>
        <location evidence="1">Membrane</location>
        <topology evidence="1">Multi-pass membrane protein</topology>
    </subcellularLocation>
</comment>
<evidence type="ECO:0000256" key="19">
    <source>
        <dbReference type="ARBA" id="ARBA00023303"/>
    </source>
</evidence>
<dbReference type="InterPro" id="IPR001873">
    <property type="entry name" value="ENaC"/>
</dbReference>
<feature type="transmembrane region" description="Helical" evidence="22">
    <location>
        <begin position="185"/>
        <end position="207"/>
    </location>
</feature>
<dbReference type="SMART" id="SM00644">
    <property type="entry name" value="Ami_2"/>
    <property type="match status" value="1"/>
</dbReference>
<dbReference type="Gene3D" id="1.20.1420.30">
    <property type="entry name" value="NCX, central ion-binding region"/>
    <property type="match status" value="2"/>
</dbReference>
<dbReference type="STRING" id="66420.A0A194PTP8"/>
<evidence type="ECO:0000256" key="15">
    <source>
        <dbReference type="ARBA" id="ARBA00023053"/>
    </source>
</evidence>
<feature type="compositionally biased region" description="Basic and acidic residues" evidence="21">
    <location>
        <begin position="102"/>
        <end position="113"/>
    </location>
</feature>
<evidence type="ECO:0000256" key="20">
    <source>
        <dbReference type="RuleBase" id="RU000679"/>
    </source>
</evidence>
<dbReference type="FunFam" id="1.20.1420.30:FF:000009">
    <property type="entry name" value="sodium/potassium/calcium exchanger 5 isoform X2"/>
    <property type="match status" value="1"/>
</dbReference>
<evidence type="ECO:0000256" key="16">
    <source>
        <dbReference type="ARBA" id="ARBA00023065"/>
    </source>
</evidence>
<evidence type="ECO:0000256" key="2">
    <source>
        <dbReference type="ARBA" id="ARBA00005364"/>
    </source>
</evidence>
<dbReference type="GO" id="GO:0008745">
    <property type="term" value="F:N-acetylmuramoyl-L-alanine amidase activity"/>
    <property type="evidence" value="ECO:0007669"/>
    <property type="project" value="InterPro"/>
</dbReference>
<keyword evidence="26" id="KW-1185">Reference proteome</keyword>
<evidence type="ECO:0000256" key="3">
    <source>
        <dbReference type="ARBA" id="ARBA00007193"/>
    </source>
</evidence>
<evidence type="ECO:0000256" key="10">
    <source>
        <dbReference type="ARBA" id="ARBA00022729"/>
    </source>
</evidence>
<dbReference type="GO" id="GO:0015293">
    <property type="term" value="F:symporter activity"/>
    <property type="evidence" value="ECO:0007669"/>
    <property type="project" value="UniProtKB-KW"/>
</dbReference>
<dbReference type="PANTHER" id="PTHR10846">
    <property type="entry name" value="SODIUM/POTASSIUM/CALCIUM EXCHANGER"/>
    <property type="match status" value="1"/>
</dbReference>
<dbReference type="InterPro" id="IPR044880">
    <property type="entry name" value="NCX_ion-bd_dom_sf"/>
</dbReference>
<feature type="transmembrane region" description="Helical" evidence="22">
    <location>
        <begin position="1069"/>
        <end position="1091"/>
    </location>
</feature>
<feature type="transmembrane region" description="Helical" evidence="22">
    <location>
        <begin position="133"/>
        <end position="154"/>
    </location>
</feature>
<dbReference type="Pfam" id="PF01510">
    <property type="entry name" value="Amidase_2"/>
    <property type="match status" value="1"/>
</dbReference>
<gene>
    <name evidence="25" type="ORF">RR46_06863</name>
</gene>
<feature type="transmembrane region" description="Helical" evidence="22">
    <location>
        <begin position="779"/>
        <end position="801"/>
    </location>
</feature>
<evidence type="ECO:0000256" key="7">
    <source>
        <dbReference type="ARBA" id="ARBA00022538"/>
    </source>
</evidence>
<keyword evidence="10" id="KW-0732">Signal</keyword>
<keyword evidence="19 20" id="KW-0407">Ion channel</keyword>
<keyword evidence="6 20" id="KW-0894">Sodium channel</keyword>
<keyword evidence="7" id="KW-0633">Potassium transport</keyword>
<evidence type="ECO:0000256" key="9">
    <source>
        <dbReference type="ARBA" id="ARBA00022692"/>
    </source>
</evidence>
<keyword evidence="4 20" id="KW-0813">Transport</keyword>
<proteinExistence type="inferred from homology"/>
<dbReference type="Proteomes" id="UP000053268">
    <property type="component" value="Unassembled WGS sequence"/>
</dbReference>
<feature type="region of interest" description="Disordered" evidence="21">
    <location>
        <begin position="31"/>
        <end position="51"/>
    </location>
</feature>
<feature type="domain" description="N-acetylmuramoyl-L-alanine amidase" evidence="23">
    <location>
        <begin position="268"/>
        <end position="424"/>
    </location>
</feature>
<dbReference type="InterPro" id="IPR002502">
    <property type="entry name" value="Amidase_domain"/>
</dbReference>
<keyword evidence="18 20" id="KW-0739">Sodium transport</keyword>
<dbReference type="GO" id="GO:0006874">
    <property type="term" value="P:intracellular calcium ion homeostasis"/>
    <property type="evidence" value="ECO:0007669"/>
    <property type="project" value="TreeGrafter"/>
</dbReference>
<comment type="similarity">
    <text evidence="2">Belongs to the Ca(2+):cation antiporter (CaCA) (TC 2.A.19) family. SLC24A subfamily.</text>
</comment>
<feature type="transmembrane region" description="Helical" evidence="22">
    <location>
        <begin position="706"/>
        <end position="729"/>
    </location>
</feature>
<reference evidence="25 26" key="1">
    <citation type="journal article" date="2015" name="Nat. Commun.">
        <title>Outbred genome sequencing and CRISPR/Cas9 gene editing in butterflies.</title>
        <authorList>
            <person name="Li X."/>
            <person name="Fan D."/>
            <person name="Zhang W."/>
            <person name="Liu G."/>
            <person name="Zhang L."/>
            <person name="Zhao L."/>
            <person name="Fang X."/>
            <person name="Chen L."/>
            <person name="Dong Y."/>
            <person name="Chen Y."/>
            <person name="Ding Y."/>
            <person name="Zhao R."/>
            <person name="Feng M."/>
            <person name="Zhu Y."/>
            <person name="Feng Y."/>
            <person name="Jiang X."/>
            <person name="Zhu D."/>
            <person name="Xiang H."/>
            <person name="Feng X."/>
            <person name="Li S."/>
            <person name="Wang J."/>
            <person name="Zhang G."/>
            <person name="Kronforst M.R."/>
            <person name="Wang W."/>
        </authorList>
    </citation>
    <scope>NUCLEOTIDE SEQUENCE [LARGE SCALE GENOMIC DNA]</scope>
    <source>
        <strain evidence="25">Ya'a_city_454_Px</strain>
        <tissue evidence="25">Whole body</tissue>
    </source>
</reference>
<evidence type="ECO:0000256" key="6">
    <source>
        <dbReference type="ARBA" id="ARBA00022461"/>
    </source>
</evidence>
<keyword evidence="11" id="KW-0106">Calcium</keyword>
<evidence type="ECO:0000256" key="8">
    <source>
        <dbReference type="ARBA" id="ARBA00022568"/>
    </source>
</evidence>
<accession>A0A194PTP8</accession>
<dbReference type="GO" id="GO:0008270">
    <property type="term" value="F:zinc ion binding"/>
    <property type="evidence" value="ECO:0007669"/>
    <property type="project" value="InterPro"/>
</dbReference>
<evidence type="ECO:0000256" key="17">
    <source>
        <dbReference type="ARBA" id="ARBA00023136"/>
    </source>
</evidence>
<dbReference type="Pfam" id="PF00858">
    <property type="entry name" value="ASC"/>
    <property type="match status" value="1"/>
</dbReference>
<feature type="transmembrane region" description="Helical" evidence="22">
    <location>
        <begin position="1103"/>
        <end position="1124"/>
    </location>
</feature>
<evidence type="ECO:0000256" key="22">
    <source>
        <dbReference type="SAM" id="Phobius"/>
    </source>
</evidence>
<evidence type="ECO:0000313" key="25">
    <source>
        <dbReference type="EMBL" id="KPI96129.1"/>
    </source>
</evidence>
<feature type="transmembrane region" description="Helical" evidence="22">
    <location>
        <begin position="1031"/>
        <end position="1049"/>
    </location>
</feature>
<dbReference type="PANTHER" id="PTHR10846:SF2">
    <property type="entry name" value="RE48874P"/>
    <property type="match status" value="1"/>
</dbReference>
<dbReference type="EMBL" id="KQ459594">
    <property type="protein sequence ID" value="KPI96129.1"/>
    <property type="molecule type" value="Genomic_DNA"/>
</dbReference>
<evidence type="ECO:0000256" key="11">
    <source>
        <dbReference type="ARBA" id="ARBA00022837"/>
    </source>
</evidence>
<dbReference type="SMART" id="SM00701">
    <property type="entry name" value="PGRP"/>
    <property type="match status" value="1"/>
</dbReference>
<dbReference type="GO" id="GO:0005262">
    <property type="term" value="F:calcium channel activity"/>
    <property type="evidence" value="ECO:0007669"/>
    <property type="project" value="TreeGrafter"/>
</dbReference>
<evidence type="ECO:0000256" key="4">
    <source>
        <dbReference type="ARBA" id="ARBA00022448"/>
    </source>
</evidence>
<evidence type="ECO:0000256" key="18">
    <source>
        <dbReference type="ARBA" id="ARBA00023201"/>
    </source>
</evidence>
<dbReference type="InterPro" id="IPR004481">
    <property type="entry name" value="K/Na/Ca-exchanger"/>
</dbReference>
<evidence type="ECO:0000256" key="13">
    <source>
        <dbReference type="ARBA" id="ARBA00022958"/>
    </source>
</evidence>
<dbReference type="Gene3D" id="3.40.80.10">
    <property type="entry name" value="Peptidoglycan recognition protein-like"/>
    <property type="match status" value="1"/>
</dbReference>
<keyword evidence="5" id="KW-0050">Antiport</keyword>
<evidence type="ECO:0000256" key="14">
    <source>
        <dbReference type="ARBA" id="ARBA00022989"/>
    </source>
</evidence>
<dbReference type="GO" id="GO:0009253">
    <property type="term" value="P:peptidoglycan catabolic process"/>
    <property type="evidence" value="ECO:0007669"/>
    <property type="project" value="InterPro"/>
</dbReference>
<feature type="region of interest" description="Disordered" evidence="21">
    <location>
        <begin position="98"/>
        <end position="118"/>
    </location>
</feature>
<dbReference type="InterPro" id="IPR004837">
    <property type="entry name" value="NaCa_Exmemb"/>
</dbReference>
<organism evidence="25 26">
    <name type="scientific">Papilio xuthus</name>
    <name type="common">Asian swallowtail butterfly</name>
    <dbReference type="NCBI Taxonomy" id="66420"/>
    <lineage>
        <taxon>Eukaryota</taxon>
        <taxon>Metazoa</taxon>
        <taxon>Ecdysozoa</taxon>
        <taxon>Arthropoda</taxon>
        <taxon>Hexapoda</taxon>
        <taxon>Insecta</taxon>
        <taxon>Pterygota</taxon>
        <taxon>Neoptera</taxon>
        <taxon>Endopterygota</taxon>
        <taxon>Lepidoptera</taxon>
        <taxon>Glossata</taxon>
        <taxon>Ditrysia</taxon>
        <taxon>Papilionoidea</taxon>
        <taxon>Papilionidae</taxon>
        <taxon>Papilioninae</taxon>
        <taxon>Papilio</taxon>
    </lineage>
</organism>
<dbReference type="CDD" id="cd06583">
    <property type="entry name" value="PGRP"/>
    <property type="match status" value="1"/>
</dbReference>
<keyword evidence="9 20" id="KW-0812">Transmembrane</keyword>
<evidence type="ECO:0000259" key="24">
    <source>
        <dbReference type="SMART" id="SM00701"/>
    </source>
</evidence>
<dbReference type="GO" id="GO:0005272">
    <property type="term" value="F:sodium channel activity"/>
    <property type="evidence" value="ECO:0007669"/>
    <property type="project" value="UniProtKB-KW"/>
</dbReference>
<feature type="transmembrane region" description="Helical" evidence="22">
    <location>
        <begin position="837"/>
        <end position="861"/>
    </location>
</feature>
<keyword evidence="14 22" id="KW-1133">Transmembrane helix</keyword>
<name>A0A194PTP8_PAPXU</name>
<evidence type="ECO:0000256" key="5">
    <source>
        <dbReference type="ARBA" id="ARBA00022449"/>
    </source>
</evidence>
<keyword evidence="12" id="KW-0769">Symport</keyword>
<keyword evidence="15" id="KW-0915">Sodium</keyword>
<evidence type="ECO:0000256" key="12">
    <source>
        <dbReference type="ARBA" id="ARBA00022847"/>
    </source>
</evidence>
<feature type="transmembrane region" description="Helical" evidence="22">
    <location>
        <begin position="813"/>
        <end position="831"/>
    </location>
</feature>
<dbReference type="SUPFAM" id="SSF55846">
    <property type="entry name" value="N-acetylmuramoyl-L-alanine amidase-like"/>
    <property type="match status" value="1"/>
</dbReference>
<protein>
    <submittedName>
        <fullName evidence="25">Sodium/potassium/calcium exchanger 5</fullName>
    </submittedName>
</protein>
<feature type="domain" description="Peptidoglycan recognition protein family" evidence="24">
    <location>
        <begin position="258"/>
        <end position="394"/>
    </location>
</feature>
<evidence type="ECO:0000259" key="23">
    <source>
        <dbReference type="SMART" id="SM00644"/>
    </source>
</evidence>